<accession>A0ABY2BPN1</accession>
<gene>
    <name evidence="1" type="ORF">EV644_105266</name>
</gene>
<dbReference type="EMBL" id="SLWM01000005">
    <property type="protein sequence ID" value="TCO24233.1"/>
    <property type="molecule type" value="Genomic_DNA"/>
</dbReference>
<protein>
    <submittedName>
        <fullName evidence="1">Uncharacterized protein</fullName>
    </submittedName>
</protein>
<comment type="caution">
    <text evidence="1">The sequence shown here is derived from an EMBL/GenBank/DDBJ whole genome shotgun (WGS) entry which is preliminary data.</text>
</comment>
<organism evidence="1 2">
    <name type="scientific">Kribbella orskensis</name>
    <dbReference type="NCBI Taxonomy" id="2512216"/>
    <lineage>
        <taxon>Bacteria</taxon>
        <taxon>Bacillati</taxon>
        <taxon>Actinomycetota</taxon>
        <taxon>Actinomycetes</taxon>
        <taxon>Propionibacteriales</taxon>
        <taxon>Kribbellaceae</taxon>
        <taxon>Kribbella</taxon>
    </lineage>
</organism>
<evidence type="ECO:0000313" key="2">
    <source>
        <dbReference type="Proteomes" id="UP000295818"/>
    </source>
</evidence>
<reference evidence="1 2" key="1">
    <citation type="journal article" date="2015" name="Stand. Genomic Sci.">
        <title>Genomic Encyclopedia of Bacterial and Archaeal Type Strains, Phase III: the genomes of soil and plant-associated and newly described type strains.</title>
        <authorList>
            <person name="Whitman W.B."/>
            <person name="Woyke T."/>
            <person name="Klenk H.P."/>
            <person name="Zhou Y."/>
            <person name="Lilburn T.G."/>
            <person name="Beck B.J."/>
            <person name="De Vos P."/>
            <person name="Vandamme P."/>
            <person name="Eisen J.A."/>
            <person name="Garrity G."/>
            <person name="Hugenholtz P."/>
            <person name="Kyrpides N.C."/>
        </authorList>
    </citation>
    <scope>NUCLEOTIDE SEQUENCE [LARGE SCALE GENOMIC DNA]</scope>
    <source>
        <strain evidence="1 2">VKM Ac-2538</strain>
    </source>
</reference>
<evidence type="ECO:0000313" key="1">
    <source>
        <dbReference type="EMBL" id="TCO24233.1"/>
    </source>
</evidence>
<keyword evidence="2" id="KW-1185">Reference proteome</keyword>
<proteinExistence type="predicted"/>
<dbReference type="Proteomes" id="UP000295818">
    <property type="component" value="Unassembled WGS sequence"/>
</dbReference>
<sequence length="98" mass="10969">MLAQMLEPEPAAGLKHQSRDVVELNDLPHERQRVLPYARLRRAQRIAEALAEGVPHRQIRRGPPEQRRVRYAACRVTVSTPSSAKRAAAVGSPTKSRV</sequence>
<name>A0ABY2BPN1_9ACTN</name>